<dbReference type="EMBL" id="CAJOBJ010036293">
    <property type="protein sequence ID" value="CAF4301431.1"/>
    <property type="molecule type" value="Genomic_DNA"/>
</dbReference>
<accession>A0A8S2TPK0</accession>
<feature type="domain" description="SURP motif" evidence="1">
    <location>
        <begin position="39"/>
        <end position="80"/>
    </location>
</feature>
<dbReference type="InterPro" id="IPR000061">
    <property type="entry name" value="Surp"/>
</dbReference>
<dbReference type="PROSITE" id="PS50128">
    <property type="entry name" value="SURP"/>
    <property type="match status" value="1"/>
</dbReference>
<evidence type="ECO:0000313" key="3">
    <source>
        <dbReference type="Proteomes" id="UP000681720"/>
    </source>
</evidence>
<evidence type="ECO:0000259" key="1">
    <source>
        <dbReference type="PROSITE" id="PS50128"/>
    </source>
</evidence>
<reference evidence="2" key="1">
    <citation type="submission" date="2021-02" db="EMBL/GenBank/DDBJ databases">
        <authorList>
            <person name="Nowell W R."/>
        </authorList>
    </citation>
    <scope>NUCLEOTIDE SEQUENCE</scope>
</reference>
<dbReference type="AlphaFoldDB" id="A0A8S2TPK0"/>
<proteinExistence type="predicted"/>
<comment type="caution">
    <text evidence="2">The sequence shown here is derived from an EMBL/GenBank/DDBJ whole genome shotgun (WGS) entry which is preliminary data.</text>
</comment>
<organism evidence="2 3">
    <name type="scientific">Rotaria magnacalcarata</name>
    <dbReference type="NCBI Taxonomy" id="392030"/>
    <lineage>
        <taxon>Eukaryota</taxon>
        <taxon>Metazoa</taxon>
        <taxon>Spiralia</taxon>
        <taxon>Gnathifera</taxon>
        <taxon>Rotifera</taxon>
        <taxon>Eurotatoria</taxon>
        <taxon>Bdelloidea</taxon>
        <taxon>Philodinida</taxon>
        <taxon>Philodinidae</taxon>
        <taxon>Rotaria</taxon>
    </lineage>
</organism>
<dbReference type="GO" id="GO:0006396">
    <property type="term" value="P:RNA processing"/>
    <property type="evidence" value="ECO:0007669"/>
    <property type="project" value="InterPro"/>
</dbReference>
<evidence type="ECO:0000313" key="2">
    <source>
        <dbReference type="EMBL" id="CAF4301431.1"/>
    </source>
</evidence>
<protein>
    <recommendedName>
        <fullName evidence="1">SURP motif domain-containing protein</fullName>
    </recommendedName>
</protein>
<feature type="non-terminal residue" evidence="2">
    <location>
        <position position="80"/>
    </location>
</feature>
<dbReference type="Proteomes" id="UP000681720">
    <property type="component" value="Unassembled WGS sequence"/>
</dbReference>
<name>A0A8S2TPK0_9BILA</name>
<gene>
    <name evidence="2" type="ORF">GIL414_LOCUS25864</name>
</gene>
<sequence length="80" mass="9504">MARASSYVYIESYVSAMLLDMKKDICQQSVSLMKTNRFILRQITKFVAELNAEYYNEILQEQLKREQFDFIHQSTTPLED</sequence>
<dbReference type="GO" id="GO:0003723">
    <property type="term" value="F:RNA binding"/>
    <property type="evidence" value="ECO:0007669"/>
    <property type="project" value="InterPro"/>
</dbReference>